<dbReference type="Gene3D" id="1.10.390.10">
    <property type="entry name" value="Neutral Protease Domain 2"/>
    <property type="match status" value="1"/>
</dbReference>
<dbReference type="CDD" id="cd09604">
    <property type="entry name" value="M1_APN_like"/>
    <property type="match status" value="1"/>
</dbReference>
<dbReference type="GO" id="GO:0005737">
    <property type="term" value="C:cytoplasm"/>
    <property type="evidence" value="ECO:0007669"/>
    <property type="project" value="TreeGrafter"/>
</dbReference>
<feature type="chain" id="PRO_5038866473" evidence="1">
    <location>
        <begin position="26"/>
        <end position="496"/>
    </location>
</feature>
<evidence type="ECO:0000259" key="2">
    <source>
        <dbReference type="Pfam" id="PF01433"/>
    </source>
</evidence>
<keyword evidence="1" id="KW-0732">Signal</keyword>
<dbReference type="SUPFAM" id="SSF55486">
    <property type="entry name" value="Metalloproteases ('zincins'), catalytic domain"/>
    <property type="match status" value="1"/>
</dbReference>
<evidence type="ECO:0000313" key="3">
    <source>
        <dbReference type="EMBL" id="HIQ71370.1"/>
    </source>
</evidence>
<dbReference type="PANTHER" id="PTHR11533">
    <property type="entry name" value="PROTEASE M1 ZINC METALLOPROTEASE"/>
    <property type="match status" value="1"/>
</dbReference>
<dbReference type="GO" id="GO:0005615">
    <property type="term" value="C:extracellular space"/>
    <property type="evidence" value="ECO:0007669"/>
    <property type="project" value="TreeGrafter"/>
</dbReference>
<sequence>MRKQRWIAAGVALAAAALLAGALLATGNVRQTPTMTSPPASDALTQASADLDTYEVEAVLDEATRTLTCTQRVTYENRTGGELNEICFHLYPNAFKRVNTSPAVLAGVDEADDSWQAGEIWIEDVRVDGEAADWAVLGEDEAALRVCAPLAAGERAGIELRYTLSVPALAYRWGEADGVISVANAFPIAAMYEDGAWRLDEYGPIGDPFYSACANWTLTLTVPEGFMAASAGAIRESRTEAGVTTLRIEAPAVRDVAFAMSRRYACAQQMAGDVLVSSYALRQKDAQAALEYAVSALGQFEAMLVDYPYPSLTVAQKDLGGYGGMEYSGFALIDGSLYEGDRQLLERVVAHETAHQYFGILVGSDQIEEPWLDEALCEYMTMMYIDKEYGRQAFNALYEQSVEPALRISYPVGVTAGSPITNFLTAAEYGQCVYQKGAGMLHGIREALGEAAFLSALRDYIDAYAYGIASREDFTLSLQASTGLSWRGFIDDYLDE</sequence>
<proteinExistence type="predicted"/>
<dbReference type="EMBL" id="DVFJ01000011">
    <property type="protein sequence ID" value="HIQ71370.1"/>
    <property type="molecule type" value="Genomic_DNA"/>
</dbReference>
<dbReference type="GO" id="GO:0043171">
    <property type="term" value="P:peptide catabolic process"/>
    <property type="evidence" value="ECO:0007669"/>
    <property type="project" value="TreeGrafter"/>
</dbReference>
<dbReference type="GO" id="GO:0042277">
    <property type="term" value="F:peptide binding"/>
    <property type="evidence" value="ECO:0007669"/>
    <property type="project" value="TreeGrafter"/>
</dbReference>
<dbReference type="AlphaFoldDB" id="A0A9D0ZB88"/>
<reference evidence="3" key="2">
    <citation type="journal article" date="2021" name="PeerJ">
        <title>Extensive microbial diversity within the chicken gut microbiome revealed by metagenomics and culture.</title>
        <authorList>
            <person name="Gilroy R."/>
            <person name="Ravi A."/>
            <person name="Getino M."/>
            <person name="Pursley I."/>
            <person name="Horton D.L."/>
            <person name="Alikhan N.F."/>
            <person name="Baker D."/>
            <person name="Gharbi K."/>
            <person name="Hall N."/>
            <person name="Watson M."/>
            <person name="Adriaenssens E.M."/>
            <person name="Foster-Nyarko E."/>
            <person name="Jarju S."/>
            <person name="Secka A."/>
            <person name="Antonio M."/>
            <person name="Oren A."/>
            <person name="Chaudhuri R.R."/>
            <person name="La Ragione R."/>
            <person name="Hildebrand F."/>
            <person name="Pallen M.J."/>
        </authorList>
    </citation>
    <scope>NUCLEOTIDE SEQUENCE</scope>
    <source>
        <strain evidence="3">ChiSxjej2B14-6234</strain>
    </source>
</reference>
<evidence type="ECO:0000256" key="1">
    <source>
        <dbReference type="SAM" id="SignalP"/>
    </source>
</evidence>
<feature type="signal peptide" evidence="1">
    <location>
        <begin position="1"/>
        <end position="25"/>
    </location>
</feature>
<evidence type="ECO:0000313" key="4">
    <source>
        <dbReference type="Proteomes" id="UP000886887"/>
    </source>
</evidence>
<dbReference type="InterPro" id="IPR014782">
    <property type="entry name" value="Peptidase_M1_dom"/>
</dbReference>
<dbReference type="Pfam" id="PF01433">
    <property type="entry name" value="Peptidase_M1"/>
    <property type="match status" value="1"/>
</dbReference>
<gene>
    <name evidence="3" type="ORF">IAB73_04065</name>
</gene>
<name>A0A9D0ZB88_9FIRM</name>
<organism evidence="3 4">
    <name type="scientific">Candidatus Onthenecus intestinigallinarum</name>
    <dbReference type="NCBI Taxonomy" id="2840875"/>
    <lineage>
        <taxon>Bacteria</taxon>
        <taxon>Bacillati</taxon>
        <taxon>Bacillota</taxon>
        <taxon>Clostridia</taxon>
        <taxon>Eubacteriales</taxon>
        <taxon>Candidatus Onthenecus</taxon>
    </lineage>
</organism>
<dbReference type="InterPro" id="IPR050344">
    <property type="entry name" value="Peptidase_M1_aminopeptidases"/>
</dbReference>
<reference evidence="3" key="1">
    <citation type="submission" date="2020-10" db="EMBL/GenBank/DDBJ databases">
        <authorList>
            <person name="Gilroy R."/>
        </authorList>
    </citation>
    <scope>NUCLEOTIDE SEQUENCE</scope>
    <source>
        <strain evidence="3">ChiSxjej2B14-6234</strain>
    </source>
</reference>
<protein>
    <submittedName>
        <fullName evidence="3">M1 family metallopeptidase</fullName>
    </submittedName>
</protein>
<dbReference type="GO" id="GO:0008270">
    <property type="term" value="F:zinc ion binding"/>
    <property type="evidence" value="ECO:0007669"/>
    <property type="project" value="InterPro"/>
</dbReference>
<feature type="domain" description="Peptidase M1 membrane alanine aminopeptidase" evidence="2">
    <location>
        <begin position="290"/>
        <end position="491"/>
    </location>
</feature>
<dbReference type="Proteomes" id="UP000886887">
    <property type="component" value="Unassembled WGS sequence"/>
</dbReference>
<comment type="caution">
    <text evidence="3">The sequence shown here is derived from an EMBL/GenBank/DDBJ whole genome shotgun (WGS) entry which is preliminary data.</text>
</comment>
<accession>A0A9D0ZB88</accession>
<dbReference type="GO" id="GO:0016020">
    <property type="term" value="C:membrane"/>
    <property type="evidence" value="ECO:0007669"/>
    <property type="project" value="TreeGrafter"/>
</dbReference>
<dbReference type="InterPro" id="IPR027268">
    <property type="entry name" value="Peptidase_M4/M1_CTD_sf"/>
</dbReference>
<dbReference type="PANTHER" id="PTHR11533:SF174">
    <property type="entry name" value="PUROMYCIN-SENSITIVE AMINOPEPTIDASE-RELATED"/>
    <property type="match status" value="1"/>
</dbReference>
<dbReference type="GO" id="GO:0070006">
    <property type="term" value="F:metalloaminopeptidase activity"/>
    <property type="evidence" value="ECO:0007669"/>
    <property type="project" value="TreeGrafter"/>
</dbReference>